<dbReference type="EMBL" id="CP001700">
    <property type="protein sequence ID" value="ACU73906.1"/>
    <property type="molecule type" value="Genomic_DNA"/>
</dbReference>
<name>C7Q4V8_CATAD</name>
<evidence type="ECO:0000256" key="1">
    <source>
        <dbReference type="SAM" id="SignalP"/>
    </source>
</evidence>
<dbReference type="KEGG" id="cai:Caci_5046"/>
<sequence length="69" mass="6365" precursor="true">MSETAYVTVRSRATIAFSALFLSAVALAAGSATTLGHGAGAGSAASAGAARSAAVSTVAGSVPCSMCGG</sequence>
<keyword evidence="1" id="KW-0732">Signal</keyword>
<protein>
    <submittedName>
        <fullName evidence="2">Uncharacterized protein</fullName>
    </submittedName>
</protein>
<dbReference type="HOGENOM" id="CLU_2768239_0_0_11"/>
<reference evidence="2 3" key="1">
    <citation type="journal article" date="2009" name="Stand. Genomic Sci.">
        <title>Complete genome sequence of Catenulispora acidiphila type strain (ID 139908).</title>
        <authorList>
            <person name="Copeland A."/>
            <person name="Lapidus A."/>
            <person name="Glavina Del Rio T."/>
            <person name="Nolan M."/>
            <person name="Lucas S."/>
            <person name="Chen F."/>
            <person name="Tice H."/>
            <person name="Cheng J.F."/>
            <person name="Bruce D."/>
            <person name="Goodwin L."/>
            <person name="Pitluck S."/>
            <person name="Mikhailova N."/>
            <person name="Pati A."/>
            <person name="Ivanova N."/>
            <person name="Mavromatis K."/>
            <person name="Chen A."/>
            <person name="Palaniappan K."/>
            <person name="Chain P."/>
            <person name="Land M."/>
            <person name="Hauser L."/>
            <person name="Chang Y.J."/>
            <person name="Jeffries C.D."/>
            <person name="Chertkov O."/>
            <person name="Brettin T."/>
            <person name="Detter J.C."/>
            <person name="Han C."/>
            <person name="Ali Z."/>
            <person name="Tindall B.J."/>
            <person name="Goker M."/>
            <person name="Bristow J."/>
            <person name="Eisen J.A."/>
            <person name="Markowitz V."/>
            <person name="Hugenholtz P."/>
            <person name="Kyrpides N.C."/>
            <person name="Klenk H.P."/>
        </authorList>
    </citation>
    <scope>NUCLEOTIDE SEQUENCE [LARGE SCALE GENOMIC DNA]</scope>
    <source>
        <strain evidence="3">DSM 44928 / JCM 14897 / NBRC 102108 / NRRL B-24433 / ID139908</strain>
    </source>
</reference>
<keyword evidence="3" id="KW-1185">Reference proteome</keyword>
<organism evidence="2 3">
    <name type="scientific">Catenulispora acidiphila (strain DSM 44928 / JCM 14897 / NBRC 102108 / NRRL B-24433 / ID139908)</name>
    <dbReference type="NCBI Taxonomy" id="479433"/>
    <lineage>
        <taxon>Bacteria</taxon>
        <taxon>Bacillati</taxon>
        <taxon>Actinomycetota</taxon>
        <taxon>Actinomycetes</taxon>
        <taxon>Catenulisporales</taxon>
        <taxon>Catenulisporaceae</taxon>
        <taxon>Catenulispora</taxon>
    </lineage>
</organism>
<accession>C7Q4V8</accession>
<feature type="chain" id="PRO_5002982528" evidence="1">
    <location>
        <begin position="29"/>
        <end position="69"/>
    </location>
</feature>
<feature type="signal peptide" evidence="1">
    <location>
        <begin position="1"/>
        <end position="28"/>
    </location>
</feature>
<evidence type="ECO:0000313" key="3">
    <source>
        <dbReference type="Proteomes" id="UP000000851"/>
    </source>
</evidence>
<gene>
    <name evidence="2" type="ordered locus">Caci_5046</name>
</gene>
<proteinExistence type="predicted"/>
<evidence type="ECO:0000313" key="2">
    <source>
        <dbReference type="EMBL" id="ACU73906.1"/>
    </source>
</evidence>
<dbReference type="STRING" id="479433.Caci_5046"/>
<dbReference type="Proteomes" id="UP000000851">
    <property type="component" value="Chromosome"/>
</dbReference>
<dbReference type="AlphaFoldDB" id="C7Q4V8"/>
<dbReference type="InParanoid" id="C7Q4V8"/>
<dbReference type="RefSeq" id="WP_015793635.1">
    <property type="nucleotide sequence ID" value="NC_013131.1"/>
</dbReference>